<reference evidence="1" key="1">
    <citation type="journal article" date="2020" name="mSystems">
        <title>Genome- and Community-Level Interaction Insights into Carbon Utilization and Element Cycling Functions of Hydrothermarchaeota in Hydrothermal Sediment.</title>
        <authorList>
            <person name="Zhou Z."/>
            <person name="Liu Y."/>
            <person name="Xu W."/>
            <person name="Pan J."/>
            <person name="Luo Z.H."/>
            <person name="Li M."/>
        </authorList>
    </citation>
    <scope>NUCLEOTIDE SEQUENCE [LARGE SCALE GENOMIC DNA]</scope>
    <source>
        <strain evidence="1">SpSt-961</strain>
    </source>
</reference>
<protein>
    <recommendedName>
        <fullName evidence="2">Transposase</fullName>
    </recommendedName>
</protein>
<sequence length="52" mass="6260">MTFLKYPEAIRRYIYTTNVSENFHRRLKWLRQHLGGFFQSEEVLGLTSLAKI</sequence>
<name>A0A7V3RG78_UNCW3</name>
<comment type="caution">
    <text evidence="1">The sequence shown here is derived from an EMBL/GenBank/DDBJ whole genome shotgun (WGS) entry which is preliminary data.</text>
</comment>
<proteinExistence type="predicted"/>
<dbReference type="EMBL" id="DTOZ01000037">
    <property type="protein sequence ID" value="HGE77579.1"/>
    <property type="molecule type" value="Genomic_DNA"/>
</dbReference>
<dbReference type="AlphaFoldDB" id="A0A7V3RG78"/>
<evidence type="ECO:0008006" key="2">
    <source>
        <dbReference type="Google" id="ProtNLM"/>
    </source>
</evidence>
<organism evidence="1">
    <name type="scientific">candidate division WOR-3 bacterium</name>
    <dbReference type="NCBI Taxonomy" id="2052148"/>
    <lineage>
        <taxon>Bacteria</taxon>
        <taxon>Bacteria division WOR-3</taxon>
    </lineage>
</organism>
<evidence type="ECO:0000313" key="1">
    <source>
        <dbReference type="EMBL" id="HGE77579.1"/>
    </source>
</evidence>
<accession>A0A7V3RG78</accession>
<gene>
    <name evidence="1" type="ORF">ENX68_01090</name>
</gene>